<dbReference type="EMBL" id="FBWC01000045">
    <property type="protein sequence ID" value="CUX68487.1"/>
    <property type="molecule type" value="Genomic_DNA"/>
</dbReference>
<proteinExistence type="predicted"/>
<accession>A0A1S7SGZ6</accession>
<dbReference type="PROSITE" id="PS51502">
    <property type="entry name" value="S_R_A_B_BARREL"/>
    <property type="match status" value="1"/>
</dbReference>
<sequence length="49" mass="5805">MEFDDHAAYDIYDQDPVYIAFVRDKWQVEVADFLEGDYIDLQVTMIGPF</sequence>
<evidence type="ECO:0000313" key="2">
    <source>
        <dbReference type="EMBL" id="CUX68487.1"/>
    </source>
</evidence>
<evidence type="ECO:0000259" key="1">
    <source>
        <dbReference type="PROSITE" id="PS51502"/>
    </source>
</evidence>
<evidence type="ECO:0000313" key="3">
    <source>
        <dbReference type="Proteomes" id="UP000191897"/>
    </source>
</evidence>
<organism evidence="2 3">
    <name type="scientific">Agrobacterium tumefaciens str. Kerr 14</name>
    <dbReference type="NCBI Taxonomy" id="1183424"/>
    <lineage>
        <taxon>Bacteria</taxon>
        <taxon>Pseudomonadati</taxon>
        <taxon>Pseudomonadota</taxon>
        <taxon>Alphaproteobacteria</taxon>
        <taxon>Hyphomicrobiales</taxon>
        <taxon>Rhizobiaceae</taxon>
        <taxon>Rhizobium/Agrobacterium group</taxon>
        <taxon>Agrobacterium</taxon>
        <taxon>Agrobacterium tumefaciens complex</taxon>
    </lineage>
</organism>
<dbReference type="RefSeq" id="WP_408980271.1">
    <property type="nucleotide sequence ID" value="NZ_LT009734.1"/>
</dbReference>
<name>A0A1S7SGZ6_AGRTU</name>
<dbReference type="Proteomes" id="UP000191897">
    <property type="component" value="Unassembled WGS sequence"/>
</dbReference>
<feature type="domain" description="Stress-response A/B barrel" evidence="1">
    <location>
        <begin position="1"/>
        <end position="38"/>
    </location>
</feature>
<protein>
    <recommendedName>
        <fullName evidence="1">Stress-response A/B barrel domain-containing protein</fullName>
    </recommendedName>
</protein>
<gene>
    <name evidence="2" type="ORF">AGR4C_pc30012</name>
</gene>
<reference evidence="2 3" key="1">
    <citation type="submission" date="2016-01" db="EMBL/GenBank/DDBJ databases">
        <authorList>
            <person name="Oliw E.H."/>
        </authorList>
    </citation>
    <scope>NUCLEOTIDE SEQUENCE [LARGE SCALE GENOMIC DNA]</scope>
    <source>
        <strain evidence="2 3">Kerr 14</strain>
    </source>
</reference>
<dbReference type="AlphaFoldDB" id="A0A1S7SGZ6"/>
<dbReference type="Gene3D" id="3.30.70.100">
    <property type="match status" value="1"/>
</dbReference>
<dbReference type="InterPro" id="IPR013097">
    <property type="entry name" value="Dabb"/>
</dbReference>